<protein>
    <submittedName>
        <fullName evidence="2">Uncharacterized protein</fullName>
    </submittedName>
</protein>
<organism evidence="2 3">
    <name type="scientific">Enterocloster asparagiformis</name>
    <dbReference type="NCBI Taxonomy" id="333367"/>
    <lineage>
        <taxon>Bacteria</taxon>
        <taxon>Bacillati</taxon>
        <taxon>Bacillota</taxon>
        <taxon>Clostridia</taxon>
        <taxon>Lachnospirales</taxon>
        <taxon>Lachnospiraceae</taxon>
        <taxon>Enterocloster</taxon>
    </lineage>
</organism>
<dbReference type="EMBL" id="QSBM01000020">
    <property type="protein sequence ID" value="RGX25169.1"/>
    <property type="molecule type" value="Genomic_DNA"/>
</dbReference>
<comment type="caution">
    <text evidence="2">The sequence shown here is derived from an EMBL/GenBank/DDBJ whole genome shotgun (WGS) entry which is preliminary data.</text>
</comment>
<evidence type="ECO:0000256" key="1">
    <source>
        <dbReference type="SAM" id="MobiDB-lite"/>
    </source>
</evidence>
<dbReference type="AlphaFoldDB" id="A0A413F9M4"/>
<sequence length="61" mass="6303">MGALFLSARGGRGDTRRNGAQTDERAGVENEAQGLKPGEGEKQGTGSIRGEILKAFSAQVA</sequence>
<evidence type="ECO:0000313" key="2">
    <source>
        <dbReference type="EMBL" id="RGX25169.1"/>
    </source>
</evidence>
<gene>
    <name evidence="2" type="ORF">DWV29_22120</name>
</gene>
<proteinExistence type="predicted"/>
<dbReference type="Proteomes" id="UP000283880">
    <property type="component" value="Unassembled WGS sequence"/>
</dbReference>
<feature type="region of interest" description="Disordered" evidence="1">
    <location>
        <begin position="1"/>
        <end position="48"/>
    </location>
</feature>
<reference evidence="2 3" key="1">
    <citation type="submission" date="2018-08" db="EMBL/GenBank/DDBJ databases">
        <title>A genome reference for cultivated species of the human gut microbiota.</title>
        <authorList>
            <person name="Zou Y."/>
            <person name="Xue W."/>
            <person name="Luo G."/>
        </authorList>
    </citation>
    <scope>NUCLEOTIDE SEQUENCE [LARGE SCALE GENOMIC DNA]</scope>
    <source>
        <strain evidence="2 3">AF04-15</strain>
    </source>
</reference>
<evidence type="ECO:0000313" key="3">
    <source>
        <dbReference type="Proteomes" id="UP000283880"/>
    </source>
</evidence>
<accession>A0A413F9M4</accession>
<feature type="compositionally biased region" description="Basic and acidic residues" evidence="1">
    <location>
        <begin position="11"/>
        <end position="28"/>
    </location>
</feature>
<name>A0A413F9M4_9FIRM</name>